<reference evidence="1 2" key="1">
    <citation type="submission" date="2017-02" db="EMBL/GenBank/DDBJ databases">
        <title>Paraburkholderia sophoroidis sp. nov. and Paraburkholderia steynii sp. nov. rhizobial symbionts of the fynbos legume Hypocalyptus sophoroides.</title>
        <authorList>
            <person name="Steenkamp E.T."/>
            <person name="Beukes C.W."/>
            <person name="Van Zyl E."/>
            <person name="Avontuur J."/>
            <person name="Chan W.Y."/>
            <person name="Hassen A."/>
            <person name="Palmer M."/>
            <person name="Mthombeni L."/>
            <person name="Phalane F."/>
            <person name="Sereme K."/>
            <person name="Venter S.N."/>
        </authorList>
    </citation>
    <scope>NUCLEOTIDE SEQUENCE [LARGE SCALE GENOMIC DNA]</scope>
    <source>
        <strain evidence="1 2">HC1.1ba</strain>
    </source>
</reference>
<dbReference type="AlphaFoldDB" id="A0A4R0X7X1"/>
<accession>A0A4R0X7X1</accession>
<name>A0A4R0X7X1_9BURK</name>
<protein>
    <submittedName>
        <fullName evidence="1">Uncharacterized protein</fullName>
    </submittedName>
</protein>
<keyword evidence="2" id="KW-1185">Reference proteome</keyword>
<gene>
    <name evidence="1" type="ORF">BZM27_37060</name>
</gene>
<evidence type="ECO:0000313" key="1">
    <source>
        <dbReference type="EMBL" id="TCG04992.1"/>
    </source>
</evidence>
<evidence type="ECO:0000313" key="2">
    <source>
        <dbReference type="Proteomes" id="UP000294200"/>
    </source>
</evidence>
<dbReference type="Proteomes" id="UP000294200">
    <property type="component" value="Unassembled WGS sequence"/>
</dbReference>
<sequence length="67" mass="7338">MHPRATNISTQGLDVCRFSFEPADALAFVNEYSGFAVAPAHYIGFGEHRHAHLLLGRIGLSGRLGTW</sequence>
<comment type="caution">
    <text evidence="1">The sequence shown here is derived from an EMBL/GenBank/DDBJ whole genome shotgun (WGS) entry which is preliminary data.</text>
</comment>
<organism evidence="1 2">
    <name type="scientific">Paraburkholderia steynii</name>
    <dbReference type="NCBI Taxonomy" id="1245441"/>
    <lineage>
        <taxon>Bacteria</taxon>
        <taxon>Pseudomonadati</taxon>
        <taxon>Pseudomonadota</taxon>
        <taxon>Betaproteobacteria</taxon>
        <taxon>Burkholderiales</taxon>
        <taxon>Burkholderiaceae</taxon>
        <taxon>Paraburkholderia</taxon>
    </lineage>
</organism>
<proteinExistence type="predicted"/>
<dbReference type="EMBL" id="MWML01000204">
    <property type="protein sequence ID" value="TCG04992.1"/>
    <property type="molecule type" value="Genomic_DNA"/>
</dbReference>